<comment type="caution">
    <text evidence="1">The sequence shown here is derived from an EMBL/GenBank/DDBJ whole genome shotgun (WGS) entry which is preliminary data.</text>
</comment>
<proteinExistence type="predicted"/>
<gene>
    <name evidence="1" type="ORF">NPX13_g10002</name>
</gene>
<keyword evidence="2" id="KW-1185">Reference proteome</keyword>
<evidence type="ECO:0000313" key="1">
    <source>
        <dbReference type="EMBL" id="KAJ3557082.1"/>
    </source>
</evidence>
<reference evidence="1" key="1">
    <citation type="submission" date="2022-07" db="EMBL/GenBank/DDBJ databases">
        <title>Genome Sequence of Xylaria arbuscula.</title>
        <authorList>
            <person name="Buettner E."/>
        </authorList>
    </citation>
    <scope>NUCLEOTIDE SEQUENCE</scope>
    <source>
        <strain evidence="1">VT107</strain>
    </source>
</reference>
<sequence>MRLDPFASVSRKFQEAVERVTFEELTLLIGRSDLDEFRRTVTPARQPYVRHLHIKIAFPKLRHHRERLGKVKYLTSEQRSATSEAVTTQLRELFDILQSWPFVNRGMALTIYA</sequence>
<protein>
    <submittedName>
        <fullName evidence="1">Uncharacterized protein</fullName>
    </submittedName>
</protein>
<evidence type="ECO:0000313" key="2">
    <source>
        <dbReference type="Proteomes" id="UP001148614"/>
    </source>
</evidence>
<dbReference type="Proteomes" id="UP001148614">
    <property type="component" value="Unassembled WGS sequence"/>
</dbReference>
<dbReference type="AlphaFoldDB" id="A0A9W8N5G5"/>
<accession>A0A9W8N5G5</accession>
<organism evidence="1 2">
    <name type="scientific">Xylaria arbuscula</name>
    <dbReference type="NCBI Taxonomy" id="114810"/>
    <lineage>
        <taxon>Eukaryota</taxon>
        <taxon>Fungi</taxon>
        <taxon>Dikarya</taxon>
        <taxon>Ascomycota</taxon>
        <taxon>Pezizomycotina</taxon>
        <taxon>Sordariomycetes</taxon>
        <taxon>Xylariomycetidae</taxon>
        <taxon>Xylariales</taxon>
        <taxon>Xylariaceae</taxon>
        <taxon>Xylaria</taxon>
    </lineage>
</organism>
<dbReference type="EMBL" id="JANPWZ010002654">
    <property type="protein sequence ID" value="KAJ3557082.1"/>
    <property type="molecule type" value="Genomic_DNA"/>
</dbReference>
<name>A0A9W8N5G5_9PEZI</name>